<gene>
    <name evidence="1" type="ORF">O181_066186</name>
</gene>
<proteinExistence type="predicted"/>
<reference evidence="1" key="1">
    <citation type="submission" date="2021-03" db="EMBL/GenBank/DDBJ databases">
        <title>Draft genome sequence of rust myrtle Austropuccinia psidii MF-1, a brazilian biotype.</title>
        <authorList>
            <person name="Quecine M.C."/>
            <person name="Pachon D.M.R."/>
            <person name="Bonatelli M.L."/>
            <person name="Correr F.H."/>
            <person name="Franceschini L.M."/>
            <person name="Leite T.F."/>
            <person name="Margarido G.R.A."/>
            <person name="Almeida C.A."/>
            <person name="Ferrarezi J.A."/>
            <person name="Labate C.A."/>
        </authorList>
    </citation>
    <scope>NUCLEOTIDE SEQUENCE</scope>
    <source>
        <strain evidence="1">MF-1</strain>
    </source>
</reference>
<protein>
    <submittedName>
        <fullName evidence="1">Uncharacterized protein</fullName>
    </submittedName>
</protein>
<accession>A0A9Q3EQF7</accession>
<evidence type="ECO:0000313" key="2">
    <source>
        <dbReference type="Proteomes" id="UP000765509"/>
    </source>
</evidence>
<evidence type="ECO:0000313" key="1">
    <source>
        <dbReference type="EMBL" id="MBW0526471.1"/>
    </source>
</evidence>
<dbReference type="Proteomes" id="UP000765509">
    <property type="component" value="Unassembled WGS sequence"/>
</dbReference>
<dbReference type="AlphaFoldDB" id="A0A9Q3EQF7"/>
<sequence length="97" mass="11032">MGPEVLSGSTSQKNGAPILSDNNYSELDSAIREFFLYIGFLDYVYGDLNFLSEAMPDLLMKYKELTQKAERVVCQSLDTNNREEFLNKSNKNNPKVL</sequence>
<comment type="caution">
    <text evidence="1">The sequence shown here is derived from an EMBL/GenBank/DDBJ whole genome shotgun (WGS) entry which is preliminary data.</text>
</comment>
<name>A0A9Q3EQF7_9BASI</name>
<keyword evidence="2" id="KW-1185">Reference proteome</keyword>
<organism evidence="1 2">
    <name type="scientific">Austropuccinia psidii MF-1</name>
    <dbReference type="NCBI Taxonomy" id="1389203"/>
    <lineage>
        <taxon>Eukaryota</taxon>
        <taxon>Fungi</taxon>
        <taxon>Dikarya</taxon>
        <taxon>Basidiomycota</taxon>
        <taxon>Pucciniomycotina</taxon>
        <taxon>Pucciniomycetes</taxon>
        <taxon>Pucciniales</taxon>
        <taxon>Sphaerophragmiaceae</taxon>
        <taxon>Austropuccinia</taxon>
    </lineage>
</organism>
<dbReference type="EMBL" id="AVOT02032686">
    <property type="protein sequence ID" value="MBW0526471.1"/>
    <property type="molecule type" value="Genomic_DNA"/>
</dbReference>